<dbReference type="Proteomes" id="UP000222840">
    <property type="component" value="Segment"/>
</dbReference>
<evidence type="ECO:0000313" key="2">
    <source>
        <dbReference type="Proteomes" id="UP000222840"/>
    </source>
</evidence>
<reference evidence="1 2" key="1">
    <citation type="submission" date="2017-02" db="EMBL/GenBank/DDBJ databases">
        <title>Characterization and complete genome sequence of Yersinia bacteriophage, fHe-Yen9-01.</title>
        <authorList>
            <person name="Jun J.W."/>
            <person name="Wicklund A."/>
            <person name="Skurnik M."/>
        </authorList>
    </citation>
    <scope>NUCLEOTIDE SEQUENCE [LARGE SCALE GENOMIC DNA]</scope>
</reference>
<keyword evidence="2" id="KW-1185">Reference proteome</keyword>
<dbReference type="EMBL" id="KY593455">
    <property type="protein sequence ID" value="ARB05901.1"/>
    <property type="molecule type" value="Genomic_DNA"/>
</dbReference>
<evidence type="ECO:0008006" key="3">
    <source>
        <dbReference type="Google" id="ProtNLM"/>
    </source>
</evidence>
<accession>A0A1V0DXM1</accession>
<sequence>MYKTLVVLSLILVCTSDVKADDAVWKESIKTAKLFCGSNNECVDVIALELDSAYRDGQTAINKWRTDAIKRKEKQLETFCDKAPNLTMCVSYRENIMKQFISGLQK</sequence>
<gene>
    <name evidence="1" type="ORF">fHeYen901_128</name>
</gene>
<organism evidence="1 2">
    <name type="scientific">Yersinia phage fHe-Yen9-01</name>
    <dbReference type="NCBI Taxonomy" id="1965363"/>
    <lineage>
        <taxon>Viruses</taxon>
        <taxon>Duplodnaviria</taxon>
        <taxon>Heunggongvirae</taxon>
        <taxon>Uroviricota</taxon>
        <taxon>Caudoviricetes</taxon>
        <taxon>Pantevenvirales</taxon>
        <taxon>Straboviridae</taxon>
        <taxon>Tevenvirinae</taxon>
        <taxon>Tegunavirus</taxon>
        <taxon>Tegunavirus fheyen901</taxon>
    </lineage>
</organism>
<name>A0A1V0DXM1_9CAUD</name>
<evidence type="ECO:0000313" key="1">
    <source>
        <dbReference type="EMBL" id="ARB05901.1"/>
    </source>
</evidence>
<protein>
    <recommendedName>
        <fullName evidence="3">Valyl-tRNA synthetase modifier</fullName>
    </recommendedName>
</protein>
<proteinExistence type="predicted"/>